<evidence type="ECO:0000256" key="1">
    <source>
        <dbReference type="SAM" id="MobiDB-lite"/>
    </source>
</evidence>
<organism evidence="3 4">
    <name type="scientific">Lactuca saligna</name>
    <name type="common">Willowleaf lettuce</name>
    <dbReference type="NCBI Taxonomy" id="75948"/>
    <lineage>
        <taxon>Eukaryota</taxon>
        <taxon>Viridiplantae</taxon>
        <taxon>Streptophyta</taxon>
        <taxon>Embryophyta</taxon>
        <taxon>Tracheophyta</taxon>
        <taxon>Spermatophyta</taxon>
        <taxon>Magnoliopsida</taxon>
        <taxon>eudicotyledons</taxon>
        <taxon>Gunneridae</taxon>
        <taxon>Pentapetalae</taxon>
        <taxon>asterids</taxon>
        <taxon>campanulids</taxon>
        <taxon>Asterales</taxon>
        <taxon>Asteraceae</taxon>
        <taxon>Cichorioideae</taxon>
        <taxon>Cichorieae</taxon>
        <taxon>Lactucinae</taxon>
        <taxon>Lactuca</taxon>
    </lineage>
</organism>
<dbReference type="SUPFAM" id="SSF50630">
    <property type="entry name" value="Acid proteases"/>
    <property type="match status" value="1"/>
</dbReference>
<evidence type="ECO:0000313" key="3">
    <source>
        <dbReference type="EMBL" id="CAI9270956.1"/>
    </source>
</evidence>
<dbReference type="InterPro" id="IPR032799">
    <property type="entry name" value="TAXi_C"/>
</dbReference>
<dbReference type="AlphaFoldDB" id="A0AA35V506"/>
<feature type="region of interest" description="Disordered" evidence="1">
    <location>
        <begin position="196"/>
        <end position="229"/>
    </location>
</feature>
<sequence length="229" mass="25450">MNLRPQDYLLQQKMDADEVWCLGIKRNNYKDQRLNILGDIVLKDKIFVYDLGGQRIGWAERNCSSIVYVSTSSGSSSPLQITSYEVVPALVLAFIVHLTVVRCPTRKRKQGPRGKEGNQFDSWRSPIAHQFSMCKKGPSLNSNSQIRSLEINKENCPILLSSSLKLLERIAISNRLLSIGAFISFSCLPKLNPAPPPLTTPPPPSMINYKSSSTLQPPLPPHSTSLSTS</sequence>
<keyword evidence="4" id="KW-1185">Reference proteome</keyword>
<evidence type="ECO:0000259" key="2">
    <source>
        <dbReference type="PROSITE" id="PS51767"/>
    </source>
</evidence>
<dbReference type="Proteomes" id="UP001177003">
    <property type="component" value="Chromosome 2"/>
</dbReference>
<dbReference type="Pfam" id="PF14541">
    <property type="entry name" value="TAXi_C"/>
    <property type="match status" value="1"/>
</dbReference>
<protein>
    <recommendedName>
        <fullName evidence="2">Peptidase A1 domain-containing protein</fullName>
    </recommendedName>
</protein>
<dbReference type="InterPro" id="IPR021109">
    <property type="entry name" value="Peptidase_aspartic_dom_sf"/>
</dbReference>
<feature type="compositionally biased region" description="Low complexity" evidence="1">
    <location>
        <begin position="211"/>
        <end position="229"/>
    </location>
</feature>
<reference evidence="3" key="1">
    <citation type="submission" date="2023-04" db="EMBL/GenBank/DDBJ databases">
        <authorList>
            <person name="Vijverberg K."/>
            <person name="Xiong W."/>
            <person name="Schranz E."/>
        </authorList>
    </citation>
    <scope>NUCLEOTIDE SEQUENCE</scope>
</reference>
<proteinExistence type="predicted"/>
<accession>A0AA35V506</accession>
<dbReference type="Gene3D" id="2.40.70.10">
    <property type="entry name" value="Acid Proteases"/>
    <property type="match status" value="1"/>
</dbReference>
<dbReference type="PROSITE" id="PS51767">
    <property type="entry name" value="PEPTIDASE_A1"/>
    <property type="match status" value="1"/>
</dbReference>
<feature type="domain" description="Peptidase A1" evidence="2">
    <location>
        <begin position="1"/>
        <end position="59"/>
    </location>
</feature>
<dbReference type="EMBL" id="OX465078">
    <property type="protein sequence ID" value="CAI9270956.1"/>
    <property type="molecule type" value="Genomic_DNA"/>
</dbReference>
<evidence type="ECO:0000313" key="4">
    <source>
        <dbReference type="Proteomes" id="UP001177003"/>
    </source>
</evidence>
<gene>
    <name evidence="3" type="ORF">LSALG_LOCUS11245</name>
</gene>
<dbReference type="InterPro" id="IPR033121">
    <property type="entry name" value="PEPTIDASE_A1"/>
</dbReference>
<feature type="compositionally biased region" description="Pro residues" evidence="1">
    <location>
        <begin position="196"/>
        <end position="205"/>
    </location>
</feature>
<name>A0AA35V506_LACSI</name>